<organism evidence="4 5">
    <name type="scientific">Sphaerotilus sulfidivorans</name>
    <dbReference type="NCBI Taxonomy" id="639200"/>
    <lineage>
        <taxon>Bacteria</taxon>
        <taxon>Pseudomonadati</taxon>
        <taxon>Pseudomonadota</taxon>
        <taxon>Betaproteobacteria</taxon>
        <taxon>Burkholderiales</taxon>
        <taxon>Sphaerotilaceae</taxon>
        <taxon>Sphaerotilus</taxon>
    </lineage>
</organism>
<dbReference type="PIRSF" id="PIRSF016184">
    <property type="entry name" value="PhzC_PhzF"/>
    <property type="match status" value="1"/>
</dbReference>
<comment type="similarity">
    <text evidence="1">Belongs to the PhzF family.</text>
</comment>
<dbReference type="Proteomes" id="UP001549111">
    <property type="component" value="Unassembled WGS sequence"/>
</dbReference>
<name>A0A5C1PZA5_9BURK</name>
<dbReference type="PANTHER" id="PTHR13774:SF32">
    <property type="entry name" value="ANTISENSE-ENHANCING SEQUENCE 1"/>
    <property type="match status" value="1"/>
</dbReference>
<dbReference type="RefSeq" id="WP_149502458.1">
    <property type="nucleotide sequence ID" value="NZ_CP035708.1"/>
</dbReference>
<dbReference type="Pfam" id="PF02567">
    <property type="entry name" value="PhzC-PhzF"/>
    <property type="match status" value="1"/>
</dbReference>
<dbReference type="AlphaFoldDB" id="A0A5C1PZA5"/>
<dbReference type="EMBL" id="JBEPLS010000005">
    <property type="protein sequence ID" value="MET3604043.1"/>
    <property type="molecule type" value="Genomic_DNA"/>
</dbReference>
<protein>
    <submittedName>
        <fullName evidence="4">PhzF family phenazine biosynthesis protein</fullName>
    </submittedName>
</protein>
<dbReference type="PANTHER" id="PTHR13774">
    <property type="entry name" value="PHENAZINE BIOSYNTHESIS PROTEIN"/>
    <property type="match status" value="1"/>
</dbReference>
<evidence type="ECO:0000313" key="5">
    <source>
        <dbReference type="Proteomes" id="UP000323522"/>
    </source>
</evidence>
<dbReference type="GO" id="GO:0016853">
    <property type="term" value="F:isomerase activity"/>
    <property type="evidence" value="ECO:0007669"/>
    <property type="project" value="TreeGrafter"/>
</dbReference>
<sequence>MTAAAQMRRYAVLDVFTATPLLGNPLAVVIDADGLSDAQMAAYARWTNLSETTFLLPPTDPSADYRVRIFTPGGELPFAGHPTLGSAQAWLDAGGVPQRAGEVVQECGVGRVRVRRVDVNGAGAATRLAFQAPPLRRSGPADAETVAQVLAALRLAAPEVLQVEWIDNGPGWLGVRLADAAAVRALQPDFATMAAAGLKIGVVGAWPAGGEVDVEVRAFVPELGVPEDPVTGSLNAGLAQWLTGAGLLPARYVAGQGHALGRDGRVHVERIAAGENAGVWIAGDVAGCVSGTLRL</sequence>
<proteinExistence type="inferred from homology"/>
<feature type="active site" evidence="2">
    <location>
        <position position="51"/>
    </location>
</feature>
<dbReference type="OrthoDB" id="9788221at2"/>
<evidence type="ECO:0000313" key="4">
    <source>
        <dbReference type="EMBL" id="QEM99693.1"/>
    </source>
</evidence>
<reference evidence="4 5" key="1">
    <citation type="submission" date="2019-02" db="EMBL/GenBank/DDBJ databases">
        <title>Complete Genome Sequence and Methylome Analysis of Sphaerotilus natans subsp. sulfidivorans D-507.</title>
        <authorList>
            <person name="Fomenkov A."/>
            <person name="Gridneva E."/>
            <person name="Smolyakov D."/>
            <person name="Dubinina G."/>
            <person name="Vincze T."/>
            <person name="Grabovich M."/>
            <person name="Roberts R.J."/>
        </authorList>
    </citation>
    <scope>NUCLEOTIDE SEQUENCE [LARGE SCALE GENOMIC DNA]</scope>
    <source>
        <strain evidence="4 5">D-507</strain>
    </source>
</reference>
<dbReference type="GO" id="GO:0005737">
    <property type="term" value="C:cytoplasm"/>
    <property type="evidence" value="ECO:0007669"/>
    <property type="project" value="TreeGrafter"/>
</dbReference>
<keyword evidence="6" id="KW-1185">Reference proteome</keyword>
<evidence type="ECO:0000313" key="3">
    <source>
        <dbReference type="EMBL" id="MET3604043.1"/>
    </source>
</evidence>
<gene>
    <name evidence="3" type="ORF">ABIC99_001856</name>
    <name evidence="4" type="ORF">EWH46_02165</name>
</gene>
<dbReference type="InterPro" id="IPR003719">
    <property type="entry name" value="Phenazine_PhzF-like"/>
</dbReference>
<evidence type="ECO:0000256" key="1">
    <source>
        <dbReference type="ARBA" id="ARBA00008270"/>
    </source>
</evidence>
<dbReference type="EMBL" id="CP035708">
    <property type="protein sequence ID" value="QEM99693.1"/>
    <property type="molecule type" value="Genomic_DNA"/>
</dbReference>
<dbReference type="NCBIfam" id="TIGR00654">
    <property type="entry name" value="PhzF_family"/>
    <property type="match status" value="1"/>
</dbReference>
<reference evidence="3 6" key="2">
    <citation type="submission" date="2024-06" db="EMBL/GenBank/DDBJ databases">
        <title>Genomic Encyclopedia of Type Strains, Phase IV (KMG-IV): sequencing the most valuable type-strain genomes for metagenomic binning, comparative biology and taxonomic classification.</title>
        <authorList>
            <person name="Goeker M."/>
        </authorList>
    </citation>
    <scope>NUCLEOTIDE SEQUENCE [LARGE SCALE GENOMIC DNA]</scope>
    <source>
        <strain evidence="3 6">D-501</strain>
    </source>
</reference>
<dbReference type="SUPFAM" id="SSF54506">
    <property type="entry name" value="Diaminopimelate epimerase-like"/>
    <property type="match status" value="1"/>
</dbReference>
<dbReference type="Proteomes" id="UP000323522">
    <property type="component" value="Chromosome"/>
</dbReference>
<dbReference type="KEGG" id="snn:EWH46_02165"/>
<dbReference type="Gene3D" id="3.10.310.10">
    <property type="entry name" value="Diaminopimelate Epimerase, Chain A, domain 1"/>
    <property type="match status" value="2"/>
</dbReference>
<accession>A0A5C1PZA5</accession>
<evidence type="ECO:0000313" key="6">
    <source>
        <dbReference type="Proteomes" id="UP001549111"/>
    </source>
</evidence>
<evidence type="ECO:0000256" key="2">
    <source>
        <dbReference type="PIRSR" id="PIRSR016184-1"/>
    </source>
</evidence>